<feature type="domain" description="LRAT" evidence="6">
    <location>
        <begin position="1"/>
        <end position="19"/>
    </location>
</feature>
<feature type="domain" description="LRAT" evidence="6">
    <location>
        <begin position="46"/>
        <end position="157"/>
    </location>
</feature>
<keyword evidence="5" id="KW-1133">Transmembrane helix</keyword>
<evidence type="ECO:0000256" key="2">
    <source>
        <dbReference type="ARBA" id="ARBA00022679"/>
    </source>
</evidence>
<dbReference type="InterPro" id="IPR007053">
    <property type="entry name" value="LRAT_dom"/>
</dbReference>
<evidence type="ECO:0000256" key="4">
    <source>
        <dbReference type="ARBA" id="ARBA00023098"/>
    </source>
</evidence>
<dbReference type="Gene3D" id="3.90.1720.10">
    <property type="entry name" value="endopeptidase domain like (from Nostoc punctiforme)"/>
    <property type="match status" value="2"/>
</dbReference>
<proteinExistence type="inferred from homology"/>
<dbReference type="PANTHER" id="PTHR13943:SF31">
    <property type="entry name" value="PHOSPHOLIPASE A AND ACYLTRANSFERASE 3"/>
    <property type="match status" value="1"/>
</dbReference>
<keyword evidence="4" id="KW-0443">Lipid metabolism</keyword>
<dbReference type="GO" id="GO:0008970">
    <property type="term" value="F:phospholipase A1 activity"/>
    <property type="evidence" value="ECO:0007669"/>
    <property type="project" value="TreeGrafter"/>
</dbReference>
<evidence type="ECO:0000313" key="8">
    <source>
        <dbReference type="Proteomes" id="UP000694569"/>
    </source>
</evidence>
<keyword evidence="5" id="KW-0472">Membrane</keyword>
<organism evidence="7 8">
    <name type="scientific">Leptobrachium leishanense</name>
    <name type="common">Leishan spiny toad</name>
    <dbReference type="NCBI Taxonomy" id="445787"/>
    <lineage>
        <taxon>Eukaryota</taxon>
        <taxon>Metazoa</taxon>
        <taxon>Chordata</taxon>
        <taxon>Craniata</taxon>
        <taxon>Vertebrata</taxon>
        <taxon>Euteleostomi</taxon>
        <taxon>Amphibia</taxon>
        <taxon>Batrachia</taxon>
        <taxon>Anura</taxon>
        <taxon>Pelobatoidea</taxon>
        <taxon>Megophryidae</taxon>
        <taxon>Leptobrachium</taxon>
    </lineage>
</organism>
<dbReference type="GO" id="GO:0004623">
    <property type="term" value="F:phospholipase A2 activity"/>
    <property type="evidence" value="ECO:0007669"/>
    <property type="project" value="TreeGrafter"/>
</dbReference>
<keyword evidence="3" id="KW-0378">Hydrolase</keyword>
<feature type="transmembrane region" description="Helical" evidence="5">
    <location>
        <begin position="161"/>
        <end position="182"/>
    </location>
</feature>
<keyword evidence="5" id="KW-0812">Transmembrane</keyword>
<dbReference type="AlphaFoldDB" id="A0A8C5R6D0"/>
<evidence type="ECO:0000313" key="7">
    <source>
        <dbReference type="Ensembl" id="ENSLLEP00000048314.1"/>
    </source>
</evidence>
<dbReference type="GO" id="GO:0070292">
    <property type="term" value="P:N-acylphosphatidylethanolamine metabolic process"/>
    <property type="evidence" value="ECO:0007669"/>
    <property type="project" value="TreeGrafter"/>
</dbReference>
<evidence type="ECO:0000259" key="6">
    <source>
        <dbReference type="PROSITE" id="PS51934"/>
    </source>
</evidence>
<dbReference type="OrthoDB" id="421951at2759"/>
<comment type="similarity">
    <text evidence="1">Belongs to the H-rev107 family.</text>
</comment>
<dbReference type="GeneTree" id="ENSGT00940000162660"/>
<evidence type="ECO:0000256" key="3">
    <source>
        <dbReference type="ARBA" id="ARBA00022801"/>
    </source>
</evidence>
<reference evidence="7" key="1">
    <citation type="submission" date="2025-08" db="UniProtKB">
        <authorList>
            <consortium name="Ensembl"/>
        </authorList>
    </citation>
    <scope>IDENTIFICATION</scope>
</reference>
<dbReference type="PANTHER" id="PTHR13943">
    <property type="entry name" value="HRAS-LIKE SUPPRESSOR - RELATED"/>
    <property type="match status" value="1"/>
</dbReference>
<protein>
    <recommendedName>
        <fullName evidence="6">LRAT domain-containing protein</fullName>
    </recommendedName>
</protein>
<evidence type="ECO:0000256" key="1">
    <source>
        <dbReference type="ARBA" id="ARBA00007824"/>
    </source>
</evidence>
<keyword evidence="8" id="KW-1185">Reference proteome</keyword>
<keyword evidence="2" id="KW-0808">Transferase</keyword>
<reference evidence="7" key="2">
    <citation type="submission" date="2025-09" db="UniProtKB">
        <authorList>
            <consortium name="Ensembl"/>
        </authorList>
    </citation>
    <scope>IDENTIFICATION</scope>
</reference>
<dbReference type="PROSITE" id="PS51934">
    <property type="entry name" value="LRAT"/>
    <property type="match status" value="2"/>
</dbReference>
<dbReference type="InterPro" id="IPR051496">
    <property type="entry name" value="H-rev107_PLA/AT"/>
</dbReference>
<name>A0A8C5R6D0_9ANUR</name>
<dbReference type="Pfam" id="PF04970">
    <property type="entry name" value="LRAT"/>
    <property type="match status" value="1"/>
</dbReference>
<evidence type="ECO:0000256" key="5">
    <source>
        <dbReference type="SAM" id="Phobius"/>
    </source>
</evidence>
<dbReference type="GO" id="GO:0016410">
    <property type="term" value="F:N-acyltransferase activity"/>
    <property type="evidence" value="ECO:0007669"/>
    <property type="project" value="TreeGrafter"/>
</dbReference>
<dbReference type="GO" id="GO:0005737">
    <property type="term" value="C:cytoplasm"/>
    <property type="evidence" value="ECO:0007669"/>
    <property type="project" value="TreeGrafter"/>
</dbReference>
<dbReference type="Proteomes" id="UP000694569">
    <property type="component" value="Unplaced"/>
</dbReference>
<dbReference type="Ensembl" id="ENSLLET00000050199.1">
    <property type="protein sequence ID" value="ENSLLEP00000048314.1"/>
    <property type="gene ID" value="ENSLLEG00000030471.1"/>
</dbReference>
<accession>A0A8C5R6D0</accession>
<sequence length="200" mass="22714">MNCEHFVTKLKYGKPMSDQVKSVVNSALIAAQILQFIGKHPKPGDLIEFQRVGYQHWAIYMGDGDVVHLTDQDGKSSISSVMNSSAVVRKDPLEKVAEKDNYRVNNKYDEKRKPLPTEKVLRAALEKVGKRMKYNITTENCEHFVTQLRNGRSFSDQVKNVMTHVTAVATVLLSAFAVFMFIKPITYISLPAIAWRRLLK</sequence>